<keyword evidence="6 8" id="KW-0406">Ion transport</keyword>
<evidence type="ECO:0000256" key="7">
    <source>
        <dbReference type="ARBA" id="ARBA00023136"/>
    </source>
</evidence>
<feature type="region of interest" description="Disordered" evidence="9">
    <location>
        <begin position="96"/>
        <end position="115"/>
    </location>
</feature>
<dbReference type="Pfam" id="PF01496">
    <property type="entry name" value="V_ATPase_I"/>
    <property type="match status" value="1"/>
</dbReference>
<sequence length="246" mass="26027">MAVRLCLSTVSGVEGGGASGSGASIATSLATAVVAHLAAALEAVSTALDAVSPAAATLPPSLRRLNRVSGVEGGGAKRARGGVALPVEGRWVAVARDDDASDDSSKELDSPKTRAAKELQARMARLTEEQEAKRREAKMSEPSGLLRSERMCMVQLIVQHDAAQHTVEELGALGSLMFIDLNEGVTAFRRTFLPELRRCDEADRALRFIGDQLAAVGSSPPRASWRSELRVSLPELVSELEDAVKE</sequence>
<comment type="similarity">
    <text evidence="2 8">Belongs to the V-ATPase 116 kDa subunit family.</text>
</comment>
<keyword evidence="7" id="KW-0472">Membrane</keyword>
<comment type="subcellular location">
    <subcellularLocation>
        <location evidence="1">Membrane</location>
        <topology evidence="1">Multi-pass membrane protein</topology>
    </subcellularLocation>
</comment>
<reference evidence="11" key="1">
    <citation type="journal article" date="2013" name="Nature">
        <title>Pan genome of the phytoplankton Emiliania underpins its global distribution.</title>
        <authorList>
            <person name="Read B.A."/>
            <person name="Kegel J."/>
            <person name="Klute M.J."/>
            <person name="Kuo A."/>
            <person name="Lefebvre S.C."/>
            <person name="Maumus F."/>
            <person name="Mayer C."/>
            <person name="Miller J."/>
            <person name="Monier A."/>
            <person name="Salamov A."/>
            <person name="Young J."/>
            <person name="Aguilar M."/>
            <person name="Claverie J.M."/>
            <person name="Frickenhaus S."/>
            <person name="Gonzalez K."/>
            <person name="Herman E.K."/>
            <person name="Lin Y.C."/>
            <person name="Napier J."/>
            <person name="Ogata H."/>
            <person name="Sarno A.F."/>
            <person name="Shmutz J."/>
            <person name="Schroeder D."/>
            <person name="de Vargas C."/>
            <person name="Verret F."/>
            <person name="von Dassow P."/>
            <person name="Valentin K."/>
            <person name="Van de Peer Y."/>
            <person name="Wheeler G."/>
            <person name="Dacks J.B."/>
            <person name="Delwiche C.F."/>
            <person name="Dyhrman S.T."/>
            <person name="Glockner G."/>
            <person name="John U."/>
            <person name="Richards T."/>
            <person name="Worden A.Z."/>
            <person name="Zhang X."/>
            <person name="Grigoriev I.V."/>
            <person name="Allen A.E."/>
            <person name="Bidle K."/>
            <person name="Borodovsky M."/>
            <person name="Bowler C."/>
            <person name="Brownlee C."/>
            <person name="Cock J.M."/>
            <person name="Elias M."/>
            <person name="Gladyshev V.N."/>
            <person name="Groth M."/>
            <person name="Guda C."/>
            <person name="Hadaegh A."/>
            <person name="Iglesias-Rodriguez M.D."/>
            <person name="Jenkins J."/>
            <person name="Jones B.M."/>
            <person name="Lawson T."/>
            <person name="Leese F."/>
            <person name="Lindquist E."/>
            <person name="Lobanov A."/>
            <person name="Lomsadze A."/>
            <person name="Malik S.B."/>
            <person name="Marsh M.E."/>
            <person name="Mackinder L."/>
            <person name="Mock T."/>
            <person name="Mueller-Roeber B."/>
            <person name="Pagarete A."/>
            <person name="Parker M."/>
            <person name="Probert I."/>
            <person name="Quesneville H."/>
            <person name="Raines C."/>
            <person name="Rensing S.A."/>
            <person name="Riano-Pachon D.M."/>
            <person name="Richier S."/>
            <person name="Rokitta S."/>
            <person name="Shiraiwa Y."/>
            <person name="Soanes D.M."/>
            <person name="van der Giezen M."/>
            <person name="Wahlund T.M."/>
            <person name="Williams B."/>
            <person name="Wilson W."/>
            <person name="Wolfe G."/>
            <person name="Wurch L.L."/>
        </authorList>
    </citation>
    <scope>NUCLEOTIDE SEQUENCE</scope>
</reference>
<dbReference type="PANTHER" id="PTHR11629">
    <property type="entry name" value="VACUOLAR PROTON ATPASES"/>
    <property type="match status" value="1"/>
</dbReference>
<dbReference type="GO" id="GO:0051117">
    <property type="term" value="F:ATPase binding"/>
    <property type="evidence" value="ECO:0007669"/>
    <property type="project" value="TreeGrafter"/>
</dbReference>
<dbReference type="EnsemblProtists" id="EOD10569">
    <property type="protein sequence ID" value="EOD10569"/>
    <property type="gene ID" value="EMIHUDRAFT_257680"/>
</dbReference>
<dbReference type="GO" id="GO:0007035">
    <property type="term" value="P:vacuolar acidification"/>
    <property type="evidence" value="ECO:0007669"/>
    <property type="project" value="TreeGrafter"/>
</dbReference>
<keyword evidence="3 8" id="KW-0813">Transport</keyword>
<keyword evidence="4" id="KW-0812">Transmembrane</keyword>
<dbReference type="Proteomes" id="UP000013827">
    <property type="component" value="Unassembled WGS sequence"/>
</dbReference>
<dbReference type="GO" id="GO:0033179">
    <property type="term" value="C:proton-transporting V-type ATPase, V0 domain"/>
    <property type="evidence" value="ECO:0007669"/>
    <property type="project" value="InterPro"/>
</dbReference>
<reference evidence="10" key="2">
    <citation type="submission" date="2024-10" db="UniProtKB">
        <authorList>
            <consortium name="EnsemblProtists"/>
        </authorList>
    </citation>
    <scope>IDENTIFICATION</scope>
</reference>
<dbReference type="KEGG" id="ehx:EMIHUDRAFT_257680"/>
<accession>A0A0D3IH34</accession>
<dbReference type="GO" id="GO:0046961">
    <property type="term" value="F:proton-transporting ATPase activity, rotational mechanism"/>
    <property type="evidence" value="ECO:0007669"/>
    <property type="project" value="InterPro"/>
</dbReference>
<evidence type="ECO:0000256" key="4">
    <source>
        <dbReference type="ARBA" id="ARBA00022692"/>
    </source>
</evidence>
<evidence type="ECO:0000256" key="9">
    <source>
        <dbReference type="SAM" id="MobiDB-lite"/>
    </source>
</evidence>
<evidence type="ECO:0000256" key="5">
    <source>
        <dbReference type="ARBA" id="ARBA00022989"/>
    </source>
</evidence>
<dbReference type="GO" id="GO:0016471">
    <property type="term" value="C:vacuolar proton-transporting V-type ATPase complex"/>
    <property type="evidence" value="ECO:0007669"/>
    <property type="project" value="TreeGrafter"/>
</dbReference>
<dbReference type="eggNOG" id="KOG2189">
    <property type="taxonomic scope" value="Eukaryota"/>
</dbReference>
<dbReference type="STRING" id="2903.R1DPE8"/>
<evidence type="ECO:0000313" key="11">
    <source>
        <dbReference type="Proteomes" id="UP000013827"/>
    </source>
</evidence>
<evidence type="ECO:0000256" key="2">
    <source>
        <dbReference type="ARBA" id="ARBA00009904"/>
    </source>
</evidence>
<evidence type="ECO:0000256" key="1">
    <source>
        <dbReference type="ARBA" id="ARBA00004141"/>
    </source>
</evidence>
<dbReference type="InterPro" id="IPR002490">
    <property type="entry name" value="V-ATPase_116kDa_su"/>
</dbReference>
<evidence type="ECO:0000256" key="6">
    <source>
        <dbReference type="ARBA" id="ARBA00023065"/>
    </source>
</evidence>
<keyword evidence="8" id="KW-0375">Hydrogen ion transport</keyword>
<keyword evidence="11" id="KW-1185">Reference proteome</keyword>
<dbReference type="HOGENOM" id="CLU_1131512_0_0_1"/>
<dbReference type="AlphaFoldDB" id="A0A0D3IH34"/>
<protein>
    <recommendedName>
        <fullName evidence="8">V-type proton ATPase subunit a</fullName>
    </recommendedName>
</protein>
<evidence type="ECO:0000256" key="8">
    <source>
        <dbReference type="RuleBase" id="RU361189"/>
    </source>
</evidence>
<dbReference type="GeneID" id="17256721"/>
<dbReference type="PANTHER" id="PTHR11629:SF63">
    <property type="entry name" value="V-TYPE PROTON ATPASE SUBUNIT A"/>
    <property type="match status" value="1"/>
</dbReference>
<name>A0A0D3IH34_EMIH1</name>
<dbReference type="RefSeq" id="XP_005762998.1">
    <property type="nucleotide sequence ID" value="XM_005762941.1"/>
</dbReference>
<evidence type="ECO:0000256" key="3">
    <source>
        <dbReference type="ARBA" id="ARBA00022448"/>
    </source>
</evidence>
<organism evidence="10 11">
    <name type="scientific">Emiliania huxleyi (strain CCMP1516)</name>
    <dbReference type="NCBI Taxonomy" id="280463"/>
    <lineage>
        <taxon>Eukaryota</taxon>
        <taxon>Haptista</taxon>
        <taxon>Haptophyta</taxon>
        <taxon>Prymnesiophyceae</taxon>
        <taxon>Isochrysidales</taxon>
        <taxon>Noelaerhabdaceae</taxon>
        <taxon>Emiliania</taxon>
    </lineage>
</organism>
<dbReference type="PaxDb" id="2903-EOD10569"/>
<keyword evidence="5" id="KW-1133">Transmembrane helix</keyword>
<proteinExistence type="inferred from homology"/>
<evidence type="ECO:0000313" key="10">
    <source>
        <dbReference type="EnsemblProtists" id="EOD10569"/>
    </source>
</evidence>
<comment type="function">
    <text evidence="8">Essential component of the vacuolar proton pump (V-ATPase), a multimeric enzyme that catalyzes the translocation of protons across the membranes. Required for assembly and activity of the V-ATPase.</text>
</comment>